<dbReference type="RefSeq" id="WP_121091243.1">
    <property type="nucleotide sequence ID" value="NZ_RBZU01000019.1"/>
</dbReference>
<dbReference type="OrthoDB" id="9014276at2"/>
<reference evidence="1 2" key="1">
    <citation type="submission" date="2018-10" db="EMBL/GenBank/DDBJ databases">
        <title>Robbsia sp. DHC34, isolated from soil.</title>
        <authorList>
            <person name="Gao Z.-H."/>
            <person name="Qiu L.-H."/>
        </authorList>
    </citation>
    <scope>NUCLEOTIDE SEQUENCE [LARGE SCALE GENOMIC DNA]</scope>
    <source>
        <strain evidence="1 2">DHC34</strain>
    </source>
</reference>
<dbReference type="AlphaFoldDB" id="A0A494X8J6"/>
<gene>
    <name evidence="1" type="ORF">D7S86_27080</name>
</gene>
<comment type="caution">
    <text evidence="1">The sequence shown here is derived from an EMBL/GenBank/DDBJ whole genome shotgun (WGS) entry which is preliminary data.</text>
</comment>
<organism evidence="1 2">
    <name type="scientific">Pararobbsia silviterrae</name>
    <dbReference type="NCBI Taxonomy" id="1792498"/>
    <lineage>
        <taxon>Bacteria</taxon>
        <taxon>Pseudomonadati</taxon>
        <taxon>Pseudomonadota</taxon>
        <taxon>Betaproteobacteria</taxon>
        <taxon>Burkholderiales</taxon>
        <taxon>Burkholderiaceae</taxon>
        <taxon>Pararobbsia</taxon>
    </lineage>
</organism>
<evidence type="ECO:0000313" key="2">
    <source>
        <dbReference type="Proteomes" id="UP000270342"/>
    </source>
</evidence>
<proteinExistence type="predicted"/>
<keyword evidence="2" id="KW-1185">Reference proteome</keyword>
<protein>
    <submittedName>
        <fullName evidence="1">Uncharacterized protein</fullName>
    </submittedName>
</protein>
<name>A0A494X8J6_9BURK</name>
<evidence type="ECO:0000313" key="1">
    <source>
        <dbReference type="EMBL" id="RKP44696.1"/>
    </source>
</evidence>
<dbReference type="Proteomes" id="UP000270342">
    <property type="component" value="Unassembled WGS sequence"/>
</dbReference>
<accession>A0A494X8J6</accession>
<dbReference type="EMBL" id="RBZU01000019">
    <property type="protein sequence ID" value="RKP44696.1"/>
    <property type="molecule type" value="Genomic_DNA"/>
</dbReference>
<sequence>MDDALEFFLERAAIMQYDGGKDLADAEFAALSRTRVYCERMGITQPKTDYFARFRLYRIDWSESEGRGVYVRETVDGKF</sequence>